<evidence type="ECO:0000256" key="9">
    <source>
        <dbReference type="ARBA" id="ARBA00023012"/>
    </source>
</evidence>
<dbReference type="InterPro" id="IPR005467">
    <property type="entry name" value="His_kinase_dom"/>
</dbReference>
<keyword evidence="10 12" id="KW-0472">Membrane</keyword>
<dbReference type="SUPFAM" id="SSF158472">
    <property type="entry name" value="HAMP domain-like"/>
    <property type="match status" value="1"/>
</dbReference>
<dbReference type="PRINTS" id="PR00344">
    <property type="entry name" value="BCTRLSENSOR"/>
</dbReference>
<dbReference type="SUPFAM" id="SSF55874">
    <property type="entry name" value="ATPase domain of HSP90 chaperone/DNA topoisomerase II/histidine kinase"/>
    <property type="match status" value="1"/>
</dbReference>
<evidence type="ECO:0000256" key="3">
    <source>
        <dbReference type="ARBA" id="ARBA00012438"/>
    </source>
</evidence>
<evidence type="ECO:0000313" key="15">
    <source>
        <dbReference type="EMBL" id="NGO73455.1"/>
    </source>
</evidence>
<evidence type="ECO:0000256" key="10">
    <source>
        <dbReference type="ARBA" id="ARBA00023136"/>
    </source>
</evidence>
<dbReference type="Gene3D" id="3.30.565.10">
    <property type="entry name" value="Histidine kinase-like ATPase, C-terminal domain"/>
    <property type="match status" value="1"/>
</dbReference>
<dbReference type="InterPro" id="IPR036890">
    <property type="entry name" value="HATPase_C_sf"/>
</dbReference>
<accession>A0A6G4X7F9</accession>
<evidence type="ECO:0000313" key="16">
    <source>
        <dbReference type="Proteomes" id="UP000477722"/>
    </source>
</evidence>
<dbReference type="CDD" id="cd00082">
    <property type="entry name" value="HisKA"/>
    <property type="match status" value="1"/>
</dbReference>
<evidence type="ECO:0000259" key="13">
    <source>
        <dbReference type="PROSITE" id="PS50109"/>
    </source>
</evidence>
<comment type="caution">
    <text evidence="15">The sequence shown here is derived from an EMBL/GenBank/DDBJ whole genome shotgun (WGS) entry which is preliminary data.</text>
</comment>
<feature type="region of interest" description="Disordered" evidence="11">
    <location>
        <begin position="107"/>
        <end position="132"/>
    </location>
</feature>
<evidence type="ECO:0000256" key="6">
    <source>
        <dbReference type="ARBA" id="ARBA00022692"/>
    </source>
</evidence>
<keyword evidence="9" id="KW-0902">Two-component regulatory system</keyword>
<feature type="domain" description="HAMP" evidence="14">
    <location>
        <begin position="198"/>
        <end position="251"/>
    </location>
</feature>
<dbReference type="InterPro" id="IPR050428">
    <property type="entry name" value="TCS_sensor_his_kinase"/>
</dbReference>
<dbReference type="InterPro" id="IPR003594">
    <property type="entry name" value="HATPase_dom"/>
</dbReference>
<dbReference type="PANTHER" id="PTHR45436">
    <property type="entry name" value="SENSOR HISTIDINE KINASE YKOH"/>
    <property type="match status" value="1"/>
</dbReference>
<gene>
    <name evidence="15" type="ORF">G5C65_35025</name>
</gene>
<evidence type="ECO:0000256" key="4">
    <source>
        <dbReference type="ARBA" id="ARBA00022553"/>
    </source>
</evidence>
<dbReference type="EMBL" id="JAAKZZ010000743">
    <property type="protein sequence ID" value="NGO73455.1"/>
    <property type="molecule type" value="Genomic_DNA"/>
</dbReference>
<dbReference type="PROSITE" id="PS50109">
    <property type="entry name" value="HIS_KIN"/>
    <property type="match status" value="1"/>
</dbReference>
<evidence type="ECO:0000256" key="5">
    <source>
        <dbReference type="ARBA" id="ARBA00022679"/>
    </source>
</evidence>
<dbReference type="PROSITE" id="PS50885">
    <property type="entry name" value="HAMP"/>
    <property type="match status" value="1"/>
</dbReference>
<evidence type="ECO:0000256" key="2">
    <source>
        <dbReference type="ARBA" id="ARBA00004236"/>
    </source>
</evidence>
<comment type="subcellular location">
    <subcellularLocation>
        <location evidence="2">Cell membrane</location>
    </subcellularLocation>
</comment>
<evidence type="ECO:0000256" key="8">
    <source>
        <dbReference type="ARBA" id="ARBA00022989"/>
    </source>
</evidence>
<dbReference type="Gene3D" id="6.10.340.10">
    <property type="match status" value="1"/>
</dbReference>
<dbReference type="AlphaFoldDB" id="A0A6G4X7F9"/>
<dbReference type="CDD" id="cd06225">
    <property type="entry name" value="HAMP"/>
    <property type="match status" value="1"/>
</dbReference>
<proteinExistence type="predicted"/>
<protein>
    <recommendedName>
        <fullName evidence="3">histidine kinase</fullName>
        <ecNumber evidence="3">2.7.13.3</ecNumber>
    </recommendedName>
</protein>
<keyword evidence="16" id="KW-1185">Reference proteome</keyword>
<keyword evidence="7 15" id="KW-0418">Kinase</keyword>
<dbReference type="InterPro" id="IPR036097">
    <property type="entry name" value="HisK_dim/P_sf"/>
</dbReference>
<keyword evidence="4" id="KW-0597">Phosphoprotein</keyword>
<dbReference type="Pfam" id="PF00672">
    <property type="entry name" value="HAMP"/>
    <property type="match status" value="1"/>
</dbReference>
<dbReference type="SUPFAM" id="SSF47384">
    <property type="entry name" value="Homodimeric domain of signal transducing histidine kinase"/>
    <property type="match status" value="1"/>
</dbReference>
<dbReference type="InterPro" id="IPR003660">
    <property type="entry name" value="HAMP_dom"/>
</dbReference>
<organism evidence="15 16">
    <name type="scientific">Streptomyces boncukensis</name>
    <dbReference type="NCBI Taxonomy" id="2711219"/>
    <lineage>
        <taxon>Bacteria</taxon>
        <taxon>Bacillati</taxon>
        <taxon>Actinomycetota</taxon>
        <taxon>Actinomycetes</taxon>
        <taxon>Kitasatosporales</taxon>
        <taxon>Streptomycetaceae</taxon>
        <taxon>Streptomyces</taxon>
    </lineage>
</organism>
<dbReference type="RefSeq" id="WP_165303095.1">
    <property type="nucleotide sequence ID" value="NZ_JAAKZZ010000743.1"/>
</dbReference>
<dbReference type="SMART" id="SM00387">
    <property type="entry name" value="HATPase_c"/>
    <property type="match status" value="1"/>
</dbReference>
<dbReference type="Pfam" id="PF00512">
    <property type="entry name" value="HisKA"/>
    <property type="match status" value="1"/>
</dbReference>
<evidence type="ECO:0000256" key="12">
    <source>
        <dbReference type="SAM" id="Phobius"/>
    </source>
</evidence>
<feature type="domain" description="Histidine kinase" evidence="13">
    <location>
        <begin position="259"/>
        <end position="444"/>
    </location>
</feature>
<dbReference type="CDD" id="cd00075">
    <property type="entry name" value="HATPase"/>
    <property type="match status" value="1"/>
</dbReference>
<evidence type="ECO:0000259" key="14">
    <source>
        <dbReference type="PROSITE" id="PS50885"/>
    </source>
</evidence>
<feature type="non-terminal residue" evidence="15">
    <location>
        <position position="444"/>
    </location>
</feature>
<dbReference type="Pfam" id="PF02518">
    <property type="entry name" value="HATPase_c"/>
    <property type="match status" value="1"/>
</dbReference>
<comment type="catalytic activity">
    <reaction evidence="1">
        <text>ATP + protein L-histidine = ADP + protein N-phospho-L-histidine.</text>
        <dbReference type="EC" id="2.7.13.3"/>
    </reaction>
</comment>
<dbReference type="GO" id="GO:0005886">
    <property type="term" value="C:plasma membrane"/>
    <property type="evidence" value="ECO:0007669"/>
    <property type="project" value="UniProtKB-SubCell"/>
</dbReference>
<evidence type="ECO:0000256" key="7">
    <source>
        <dbReference type="ARBA" id="ARBA00022777"/>
    </source>
</evidence>
<keyword evidence="5" id="KW-0808">Transferase</keyword>
<dbReference type="SMART" id="SM00388">
    <property type="entry name" value="HisKA"/>
    <property type="match status" value="1"/>
</dbReference>
<dbReference type="GO" id="GO:0000155">
    <property type="term" value="F:phosphorelay sensor kinase activity"/>
    <property type="evidence" value="ECO:0007669"/>
    <property type="project" value="InterPro"/>
</dbReference>
<evidence type="ECO:0000256" key="11">
    <source>
        <dbReference type="SAM" id="MobiDB-lite"/>
    </source>
</evidence>
<dbReference type="PANTHER" id="PTHR45436:SF5">
    <property type="entry name" value="SENSOR HISTIDINE KINASE TRCS"/>
    <property type="match status" value="1"/>
</dbReference>
<keyword evidence="8 12" id="KW-1133">Transmembrane helix</keyword>
<evidence type="ECO:0000256" key="1">
    <source>
        <dbReference type="ARBA" id="ARBA00000085"/>
    </source>
</evidence>
<dbReference type="Gene3D" id="1.10.287.130">
    <property type="match status" value="1"/>
</dbReference>
<dbReference type="SMART" id="SM00304">
    <property type="entry name" value="HAMP"/>
    <property type="match status" value="1"/>
</dbReference>
<dbReference type="Proteomes" id="UP000477722">
    <property type="component" value="Unassembled WGS sequence"/>
</dbReference>
<sequence length="444" mass="47920">MGHRRLRRPGLRTVLALLFALVAAVVTVLVGLLSHDAATSVVRLDRTSAFDEAVEQVQVIATEKAFPSSDRTWDGQGGEDTLQAIREVVRAHGSFGIQVLDAEGGRREEGTPVLPVGDGDRSSARSRRPGLKKQRQVEIGGEKYWVATVALGKGRGAVQVSQPFSHVEELLRELRQRTVLFMAAAVAVSGVAGWWLAGLVTRRLVRLTRIAESVTAAGRPDALVPDAGQDEVGRLGRAFNGMLARLARAREAQQRLAQDAGHELRTPLTSLRTNISLLHRFEELPPGAREGLIADLDSEARELTELVDELVELAAGQRDDEPKVEVELGSVAETAAARARRRTGREITVTADGTVVRGRPTELQRALSNLVENAAKFDRDGAEPIEIVVRDARVEVRDRGPGIAEKDLAHVFDRFYRAAGARNLPGSGLGLAIVQEVAAAHGGT</sequence>
<name>A0A6G4X7F9_9ACTN</name>
<dbReference type="InterPro" id="IPR003661">
    <property type="entry name" value="HisK_dim/P_dom"/>
</dbReference>
<keyword evidence="6 12" id="KW-0812">Transmembrane</keyword>
<dbReference type="EC" id="2.7.13.3" evidence="3"/>
<dbReference type="InterPro" id="IPR004358">
    <property type="entry name" value="Sig_transdc_His_kin-like_C"/>
</dbReference>
<reference evidence="15 16" key="1">
    <citation type="submission" date="2020-02" db="EMBL/GenBank/DDBJ databases">
        <title>Whole-genome analyses of novel actinobacteria.</title>
        <authorList>
            <person name="Sahin N."/>
            <person name="Tatar D."/>
        </authorList>
    </citation>
    <scope>NUCLEOTIDE SEQUENCE [LARGE SCALE GENOMIC DNA]</scope>
    <source>
        <strain evidence="15 16">SB3404</strain>
    </source>
</reference>
<feature type="transmembrane region" description="Helical" evidence="12">
    <location>
        <begin position="179"/>
        <end position="200"/>
    </location>
</feature>